<dbReference type="InterPro" id="IPR016563">
    <property type="entry name" value="Npl4"/>
</dbReference>
<evidence type="ECO:0000256" key="6">
    <source>
        <dbReference type="ARBA" id="ARBA00023010"/>
    </source>
</evidence>
<dbReference type="Pfam" id="PF05021">
    <property type="entry name" value="NPL4"/>
    <property type="match status" value="1"/>
</dbReference>
<keyword evidence="6" id="KW-0811">Translocation</keyword>
<dbReference type="Proteomes" id="UP000761534">
    <property type="component" value="Unassembled WGS sequence"/>
</dbReference>
<evidence type="ECO:0000256" key="2">
    <source>
        <dbReference type="ARBA" id="ARBA00004556"/>
    </source>
</evidence>
<dbReference type="InterPro" id="IPR007717">
    <property type="entry name" value="NPL4_C"/>
</dbReference>
<dbReference type="AlphaFoldDB" id="A0A642V3I3"/>
<dbReference type="GO" id="GO:0043130">
    <property type="term" value="F:ubiquitin binding"/>
    <property type="evidence" value="ECO:0007669"/>
    <property type="project" value="TreeGrafter"/>
</dbReference>
<feature type="region of interest" description="Disordered" evidence="7">
    <location>
        <begin position="1"/>
        <end position="40"/>
    </location>
</feature>
<gene>
    <name evidence="9" type="ORF">TRICI_003623</name>
</gene>
<dbReference type="GO" id="GO:0051028">
    <property type="term" value="P:mRNA transport"/>
    <property type="evidence" value="ECO:0007669"/>
    <property type="project" value="UniProtKB-KW"/>
</dbReference>
<dbReference type="VEuPathDB" id="FungiDB:TRICI_003623"/>
<dbReference type="OrthoDB" id="10251089at2759"/>
<organism evidence="9 10">
    <name type="scientific">Trichomonascus ciferrii</name>
    <dbReference type="NCBI Taxonomy" id="44093"/>
    <lineage>
        <taxon>Eukaryota</taxon>
        <taxon>Fungi</taxon>
        <taxon>Dikarya</taxon>
        <taxon>Ascomycota</taxon>
        <taxon>Saccharomycotina</taxon>
        <taxon>Dipodascomycetes</taxon>
        <taxon>Dipodascales</taxon>
        <taxon>Trichomonascaceae</taxon>
        <taxon>Trichomonascus</taxon>
        <taxon>Trichomonascus ciferrii complex</taxon>
    </lineage>
</organism>
<comment type="caution">
    <text evidence="9">The sequence shown here is derived from an EMBL/GenBank/DDBJ whole genome shotgun (WGS) entry which is preliminary data.</text>
</comment>
<name>A0A642V3I3_9ASCO</name>
<comment type="similarity">
    <text evidence="3">Belongs to the NPL4 family.</text>
</comment>
<proteinExistence type="inferred from homology"/>
<dbReference type="CDD" id="cd08061">
    <property type="entry name" value="MPN_NPL4"/>
    <property type="match status" value="1"/>
</dbReference>
<accession>A0A642V3I3</accession>
<dbReference type="GO" id="GO:0048471">
    <property type="term" value="C:perinuclear region of cytoplasm"/>
    <property type="evidence" value="ECO:0007669"/>
    <property type="project" value="UniProtKB-SubCell"/>
</dbReference>
<feature type="domain" description="MPN" evidence="8">
    <location>
        <begin position="150"/>
        <end position="287"/>
    </location>
</feature>
<dbReference type="GO" id="GO:0006511">
    <property type="term" value="P:ubiquitin-dependent protein catabolic process"/>
    <property type="evidence" value="ECO:0007669"/>
    <property type="project" value="InterPro"/>
</dbReference>
<dbReference type="Pfam" id="PF05020">
    <property type="entry name" value="zf-NPL4"/>
    <property type="match status" value="1"/>
</dbReference>
<protein>
    <recommendedName>
        <fullName evidence="4">Nuclear protein localization protein 4</fullName>
    </recommendedName>
</protein>
<dbReference type="GO" id="GO:0031965">
    <property type="term" value="C:nuclear membrane"/>
    <property type="evidence" value="ECO:0007669"/>
    <property type="project" value="UniProtKB-SubCell"/>
</dbReference>
<comment type="subcellular location">
    <subcellularLocation>
        <location evidence="2">Cytoplasm</location>
        <location evidence="2">Perinuclear region</location>
    </subcellularLocation>
    <subcellularLocation>
        <location evidence="1">Nucleus membrane</location>
        <topology evidence="1">Peripheral membrane protein</topology>
        <orientation evidence="1">Cytoplasmic side</orientation>
    </subcellularLocation>
</comment>
<evidence type="ECO:0000313" key="9">
    <source>
        <dbReference type="EMBL" id="KAA8912083.1"/>
    </source>
</evidence>
<dbReference type="PIRSF" id="PIRSF010052">
    <property type="entry name" value="Polyub_prc_Npl4"/>
    <property type="match status" value="1"/>
</dbReference>
<evidence type="ECO:0000256" key="4">
    <source>
        <dbReference type="ARBA" id="ARBA00019709"/>
    </source>
</evidence>
<reference evidence="9" key="1">
    <citation type="journal article" date="2019" name="G3 (Bethesda)">
        <title>Genome Assemblies of Two Rare Opportunistic Yeast Pathogens: Diutina rugosa (syn. Candida rugosa) and Trichomonascus ciferrii (syn. Candida ciferrii).</title>
        <authorList>
            <person name="Mixao V."/>
            <person name="Saus E."/>
            <person name="Hansen A.P."/>
            <person name="Lass-Florl C."/>
            <person name="Gabaldon T."/>
        </authorList>
    </citation>
    <scope>NUCLEOTIDE SEQUENCE</scope>
    <source>
        <strain evidence="9">CBS 4856</strain>
    </source>
</reference>
<keyword evidence="5" id="KW-0813">Transport</keyword>
<feature type="compositionally biased region" description="Polar residues" evidence="7">
    <location>
        <begin position="13"/>
        <end position="26"/>
    </location>
</feature>
<dbReference type="InterPro" id="IPR007716">
    <property type="entry name" value="NPL4_Zn-bd_put"/>
</dbReference>
<dbReference type="InterPro" id="IPR037518">
    <property type="entry name" value="MPN"/>
</dbReference>
<dbReference type="EMBL" id="SWFS01000265">
    <property type="protein sequence ID" value="KAA8912083.1"/>
    <property type="molecule type" value="Genomic_DNA"/>
</dbReference>
<evidence type="ECO:0000256" key="1">
    <source>
        <dbReference type="ARBA" id="ARBA00004335"/>
    </source>
</evidence>
<dbReference type="GO" id="GO:0031625">
    <property type="term" value="F:ubiquitin protein ligase binding"/>
    <property type="evidence" value="ECO:0007669"/>
    <property type="project" value="TreeGrafter"/>
</dbReference>
<evidence type="ECO:0000313" key="10">
    <source>
        <dbReference type="Proteomes" id="UP000761534"/>
    </source>
</evidence>
<sequence>MEDPPKEVDTGAVDTSSAETTYNSVKQLPIDDQLDQADGKIYRPKDPKMCRHGDKGMCDYCMPLEPYDRGYKEEKSIKHLSFHAHLRELNASANKTGSASSYMAPLSEPDYTVAKKCPSGHPPWPAGICSKCQPSTITLQQQEFRMVDHVEFSNPAIINTFIDAWRQTGTQRIGFLYGRYEPYEIVPLGIKAVVEAVYEPPQQDEADGVTLTTQETDKAVERAAELCGLSRVGVIFTDLLDAGAGDGSVVCKRHVDSYFLSSLELRFAAQLQVQHPTPCRWSDSGKFSSKFVTSVISGNKDGEIDISSYQASCSAEGMVKADLIEPSANPSVMRVAEPTDSRYVPDIFYKRINEYKRAVMENAKPAFPLEYLLITLTHGFPDNPDPLFAAIPGTFPLANRAHVGQSQDLHAVAKHLGLKSGAENTQLSAISDFHLLVYIISLGILSPEEEELMAKVALSKDVQDGVRLLESSGWQTLLTIVNEST</sequence>
<evidence type="ECO:0000259" key="8">
    <source>
        <dbReference type="PROSITE" id="PS50249"/>
    </source>
</evidence>
<keyword evidence="5" id="KW-0509">mRNA transport</keyword>
<dbReference type="GO" id="GO:0015031">
    <property type="term" value="P:protein transport"/>
    <property type="evidence" value="ECO:0007669"/>
    <property type="project" value="UniProtKB-KW"/>
</dbReference>
<evidence type="ECO:0000256" key="5">
    <source>
        <dbReference type="ARBA" id="ARBA00022816"/>
    </source>
</evidence>
<dbReference type="PANTHER" id="PTHR12710">
    <property type="entry name" value="NUCLEAR PROTEIN LOCALIZATION 4"/>
    <property type="match status" value="1"/>
</dbReference>
<evidence type="ECO:0000256" key="7">
    <source>
        <dbReference type="SAM" id="MobiDB-lite"/>
    </source>
</evidence>
<dbReference type="PROSITE" id="PS50249">
    <property type="entry name" value="MPN"/>
    <property type="match status" value="1"/>
</dbReference>
<keyword evidence="6" id="KW-0653">Protein transport</keyword>
<keyword evidence="10" id="KW-1185">Reference proteome</keyword>
<dbReference type="PANTHER" id="PTHR12710:SF0">
    <property type="entry name" value="NUCLEAR PROTEIN LOCALIZATION PROTEIN 4 HOMOLOG"/>
    <property type="match status" value="1"/>
</dbReference>
<evidence type="ECO:0000256" key="3">
    <source>
        <dbReference type="ARBA" id="ARBA00011025"/>
    </source>
</evidence>